<dbReference type="GO" id="GO:0006508">
    <property type="term" value="P:proteolysis"/>
    <property type="evidence" value="ECO:0007669"/>
    <property type="project" value="UniProtKB-KW"/>
</dbReference>
<evidence type="ECO:0000313" key="9">
    <source>
        <dbReference type="Proteomes" id="UP000014760"/>
    </source>
</evidence>
<dbReference type="PANTHER" id="PTHR28631">
    <property type="entry name" value="UPF0692 PROTEIN C19ORF54"/>
    <property type="match status" value="1"/>
</dbReference>
<name>X2B042_CAPTE</name>
<proteinExistence type="inferred from homology"/>
<evidence type="ECO:0000256" key="7">
    <source>
        <dbReference type="ARBA" id="ARBA00049041"/>
    </source>
</evidence>
<keyword evidence="1" id="KW-0031">Aminopeptidase</keyword>
<reference evidence="9" key="1">
    <citation type="submission" date="2012-12" db="EMBL/GenBank/DDBJ databases">
        <authorList>
            <person name="Hellsten U."/>
            <person name="Grimwood J."/>
            <person name="Chapman J.A."/>
            <person name="Shapiro H."/>
            <person name="Aerts A."/>
            <person name="Otillar R.P."/>
            <person name="Terry A.Y."/>
            <person name="Boore J.L."/>
            <person name="Simakov O."/>
            <person name="Marletaz F."/>
            <person name="Cho S.-J."/>
            <person name="Edsinger-Gonzales E."/>
            <person name="Havlak P."/>
            <person name="Kuo D.-H."/>
            <person name="Larsson T."/>
            <person name="Lv J."/>
            <person name="Arendt D."/>
            <person name="Savage R."/>
            <person name="Osoegawa K."/>
            <person name="de Jong P."/>
            <person name="Lindberg D.R."/>
            <person name="Seaver E.C."/>
            <person name="Weisblat D.A."/>
            <person name="Putnam N.H."/>
            <person name="Grigoriev I.V."/>
            <person name="Rokhsar D.S."/>
        </authorList>
    </citation>
    <scope>NUCLEOTIDE SEQUENCE</scope>
    <source>
        <strain evidence="9">I ESC-2004</strain>
    </source>
</reference>
<evidence type="ECO:0000256" key="5">
    <source>
        <dbReference type="ARBA" id="ARBA00034848"/>
    </source>
</evidence>
<keyword evidence="2" id="KW-0645">Protease</keyword>
<organism evidence="8 9">
    <name type="scientific">Capitella teleta</name>
    <name type="common">Polychaete worm</name>
    <dbReference type="NCBI Taxonomy" id="283909"/>
    <lineage>
        <taxon>Eukaryota</taxon>
        <taxon>Metazoa</taxon>
        <taxon>Spiralia</taxon>
        <taxon>Lophotrochozoa</taxon>
        <taxon>Annelida</taxon>
        <taxon>Polychaeta</taxon>
        <taxon>Sedentaria</taxon>
        <taxon>Scolecida</taxon>
        <taxon>Capitellidae</taxon>
        <taxon>Capitella</taxon>
    </lineage>
</organism>
<keyword evidence="9" id="KW-1185">Reference proteome</keyword>
<dbReference type="AlphaFoldDB" id="X2B042"/>
<sequence length="312" mass="34381">MTEVPAPPTAPPAPPGALLPLKLSMKPAIKPANEDVVRNLKKMQKNICSVTSPVDIMKNAILDIKRFHSQNDFENSTFHLGVINPVEPLIQEGPQCGLVALVMASQVLNHPASIDTLFSKAKELNYTEQGEMFSADDLVSLASLTLKCNGYVIASEDLKTKTQAILNALIKNHVVLIPYDRDCNNEPCLKEGRKAHWAIITGFLAVISSSSDRLPSCVTVNATNPSLLHPKFPVDAEAVTRYAMKSEDLRVFANQGKSIRTHLWSMKSLLESNSQLIQLGQEIKIARDAYVVKDIGFIRNKVVILYPKDEKS</sequence>
<evidence type="ECO:0000256" key="1">
    <source>
        <dbReference type="ARBA" id="ARBA00022438"/>
    </source>
</evidence>
<dbReference type="OMA" id="MCLEHFG"/>
<dbReference type="PANTHER" id="PTHR28631:SF1">
    <property type="entry name" value="ACTIN MATURATION PROTEASE"/>
    <property type="match status" value="1"/>
</dbReference>
<dbReference type="HOGENOM" id="CLU_077492_1_0_1"/>
<dbReference type="InterPro" id="IPR040043">
    <property type="entry name" value="ACTMAP"/>
</dbReference>
<evidence type="ECO:0000313" key="8">
    <source>
        <dbReference type="EnsemblMetazoa" id="CapteP228115"/>
    </source>
</evidence>
<evidence type="ECO:0000256" key="4">
    <source>
        <dbReference type="ARBA" id="ARBA00034725"/>
    </source>
</evidence>
<dbReference type="EnsemblMetazoa" id="CapteT228115">
    <property type="protein sequence ID" value="CapteP228115"/>
    <property type="gene ID" value="CapteG228115"/>
</dbReference>
<comment type="similarity">
    <text evidence="4">Belongs to the ACTMAP family.</text>
</comment>
<dbReference type="GO" id="GO:0004177">
    <property type="term" value="F:aminopeptidase activity"/>
    <property type="evidence" value="ECO:0007669"/>
    <property type="project" value="UniProtKB-KW"/>
</dbReference>
<comment type="catalytic activity">
    <reaction evidence="7">
        <text>N-terminal N(alpha)-acetyl-L-cysteinyl-L-aspartyl-[protein] + H2O = N-terminal L-aspartyl-[protein] + N-acetyl-L-cysteine</text>
        <dbReference type="Rhea" id="RHEA:74579"/>
        <dbReference type="Rhea" id="RHEA-COMP:12669"/>
        <dbReference type="Rhea" id="RHEA-COMP:18395"/>
        <dbReference type="ChEBI" id="CHEBI:15377"/>
        <dbReference type="ChEBI" id="CHEBI:64720"/>
        <dbReference type="ChEBI" id="CHEBI:78236"/>
        <dbReference type="ChEBI" id="CHEBI:193599"/>
    </reaction>
    <physiologicalReaction direction="left-to-right" evidence="7">
        <dbReference type="Rhea" id="RHEA:74580"/>
    </physiologicalReaction>
</comment>
<evidence type="ECO:0000256" key="3">
    <source>
        <dbReference type="ARBA" id="ARBA00022801"/>
    </source>
</evidence>
<keyword evidence="3" id="KW-0378">Hydrolase</keyword>
<evidence type="ECO:0000256" key="6">
    <source>
        <dbReference type="ARBA" id="ARBA00034908"/>
    </source>
</evidence>
<evidence type="ECO:0000256" key="2">
    <source>
        <dbReference type="ARBA" id="ARBA00022670"/>
    </source>
</evidence>
<accession>X2B042</accession>
<dbReference type="EMBL" id="AMQN01012923">
    <property type="status" value="NOT_ANNOTATED_CDS"/>
    <property type="molecule type" value="Genomic_DNA"/>
</dbReference>
<reference evidence="8" key="3">
    <citation type="submission" date="2015-06" db="UniProtKB">
        <authorList>
            <consortium name="EnsemblMetazoa"/>
        </authorList>
    </citation>
    <scope>IDENTIFICATION</scope>
</reference>
<dbReference type="Proteomes" id="UP000014760">
    <property type="component" value="Unassembled WGS sequence"/>
</dbReference>
<dbReference type="Pfam" id="PF21646">
    <property type="entry name" value="ACTMAP-like_C"/>
    <property type="match status" value="1"/>
</dbReference>
<reference evidence="9" key="2">
    <citation type="journal article" date="2013" name="Nature">
        <title>Insights into bilaterian evolution from three spiralian genomes.</title>
        <authorList>
            <person name="Simakov O."/>
            <person name="Marletaz F."/>
            <person name="Cho S.J."/>
            <person name="Edsinger-Gonzales E."/>
            <person name="Havlak P."/>
            <person name="Hellsten U."/>
            <person name="Kuo D.H."/>
            <person name="Larsson T."/>
            <person name="Lv J."/>
            <person name="Arendt D."/>
            <person name="Savage R."/>
            <person name="Osoegawa K."/>
            <person name="de Jong P."/>
            <person name="Grimwood J."/>
            <person name="Chapman J.A."/>
            <person name="Shapiro H."/>
            <person name="Aerts A."/>
            <person name="Otillar R.P."/>
            <person name="Terry A.Y."/>
            <person name="Boore J.L."/>
            <person name="Grigoriev I.V."/>
            <person name="Lindberg D.R."/>
            <person name="Seaver E.C."/>
            <person name="Weisblat D.A."/>
            <person name="Putnam N.H."/>
            <person name="Rokhsar D.S."/>
        </authorList>
    </citation>
    <scope>NUCLEOTIDE SEQUENCE</scope>
    <source>
        <strain evidence="9">I ESC-2004</strain>
    </source>
</reference>
<protein>
    <recommendedName>
        <fullName evidence="5">Actin maturation protease</fullName>
    </recommendedName>
    <alternativeName>
        <fullName evidence="6">Actin aminopeptidase ACTMAP</fullName>
    </alternativeName>
</protein>